<dbReference type="Gene3D" id="3.40.190.10">
    <property type="entry name" value="Periplasmic binding protein-like II"/>
    <property type="match status" value="2"/>
</dbReference>
<organism evidence="6 7">
    <name type="scientific">Micromonospora marina</name>
    <dbReference type="NCBI Taxonomy" id="307120"/>
    <lineage>
        <taxon>Bacteria</taxon>
        <taxon>Bacillati</taxon>
        <taxon>Actinomycetota</taxon>
        <taxon>Actinomycetes</taxon>
        <taxon>Micromonosporales</taxon>
        <taxon>Micromonosporaceae</taxon>
        <taxon>Micromonospora</taxon>
    </lineage>
</organism>
<evidence type="ECO:0000256" key="2">
    <source>
        <dbReference type="ARBA" id="ARBA00022448"/>
    </source>
</evidence>
<name>A0A1C5A7W6_9ACTN</name>
<evidence type="ECO:0000313" key="7">
    <source>
        <dbReference type="Proteomes" id="UP000198551"/>
    </source>
</evidence>
<dbReference type="InterPro" id="IPR011862">
    <property type="entry name" value="Phos-bd"/>
</dbReference>
<evidence type="ECO:0000256" key="1">
    <source>
        <dbReference type="ARBA" id="ARBA00008725"/>
    </source>
</evidence>
<sequence length="365" mass="39016">MRWGVHFSFTYGRWAGYLALLPWLAYGPHGPIHPHREAYLVNRNVLSRRVLAGVALAALALTGCSNNPENGENTAADGGEKLSGQVMVDGSSTVAPLSEAAASIYQADGGQPGVNVSVGTSGTGGGFERFCKGETDISNASRPIKDSEKQACEAAGIKYKELIVANDALTVVVSKDNTWADCLTVDQLKKIWEPGSKVANWNQVDPKFPSEPLKLFGAGTDSGTFDYFTAEINGEEGASRTDYTASENDNVTVQGVAGTKGGLGYFGFTYFEENADKLKALKVDGGAGCVEPSLQTAQDNTYKPLSRPLFIYVSDAGAKKPHVENFVTFYIESIDDIVKEAKFVPLTEQQKGTLKSEFDALKAAA</sequence>
<dbReference type="NCBIfam" id="TIGR02136">
    <property type="entry name" value="ptsS_2"/>
    <property type="match status" value="1"/>
</dbReference>
<dbReference type="GO" id="GO:0042301">
    <property type="term" value="F:phosphate ion binding"/>
    <property type="evidence" value="ECO:0007669"/>
    <property type="project" value="UniProtKB-UniRule"/>
</dbReference>
<keyword evidence="3" id="KW-0732">Signal</keyword>
<dbReference type="CDD" id="cd13654">
    <property type="entry name" value="PBP2_phosphate_like_2"/>
    <property type="match status" value="1"/>
</dbReference>
<reference evidence="7" key="1">
    <citation type="submission" date="2016-06" db="EMBL/GenBank/DDBJ databases">
        <authorList>
            <person name="Varghese N."/>
        </authorList>
    </citation>
    <scope>NUCLEOTIDE SEQUENCE [LARGE SCALE GENOMIC DNA]</scope>
    <source>
        <strain evidence="7">DSM 45555</strain>
    </source>
</reference>
<comment type="similarity">
    <text evidence="1 4">Belongs to the PstS family.</text>
</comment>
<dbReference type="InterPro" id="IPR050811">
    <property type="entry name" value="Phosphate_ABC_transporter"/>
</dbReference>
<dbReference type="SUPFAM" id="SSF53850">
    <property type="entry name" value="Periplasmic binding protein-like II"/>
    <property type="match status" value="1"/>
</dbReference>
<evidence type="ECO:0000256" key="4">
    <source>
        <dbReference type="RuleBase" id="RU367119"/>
    </source>
</evidence>
<evidence type="ECO:0000259" key="5">
    <source>
        <dbReference type="Pfam" id="PF12849"/>
    </source>
</evidence>
<dbReference type="AlphaFoldDB" id="A0A1C5A7W6"/>
<dbReference type="Proteomes" id="UP000198551">
    <property type="component" value="Unassembled WGS sequence"/>
</dbReference>
<proteinExistence type="inferred from homology"/>
<dbReference type="InterPro" id="IPR024370">
    <property type="entry name" value="PBP_domain"/>
</dbReference>
<accession>A0A1C5A7W6</accession>
<dbReference type="PANTHER" id="PTHR30570:SF1">
    <property type="entry name" value="PHOSPHATE-BINDING PROTEIN PSTS"/>
    <property type="match status" value="1"/>
</dbReference>
<keyword evidence="7" id="KW-1185">Reference proteome</keyword>
<dbReference type="Pfam" id="PF12849">
    <property type="entry name" value="PBP_like_2"/>
    <property type="match status" value="1"/>
</dbReference>
<protein>
    <recommendedName>
        <fullName evidence="4">Phosphate-binding protein</fullName>
    </recommendedName>
</protein>
<comment type="function">
    <text evidence="4">Involved in the system for phosphate transport across the cytoplasmic membrane.</text>
</comment>
<dbReference type="EMBL" id="FMCV01000025">
    <property type="protein sequence ID" value="SCF41343.1"/>
    <property type="molecule type" value="Genomic_DNA"/>
</dbReference>
<dbReference type="GO" id="GO:0006817">
    <property type="term" value="P:phosphate ion transport"/>
    <property type="evidence" value="ECO:0007669"/>
    <property type="project" value="UniProtKB-UniRule"/>
</dbReference>
<feature type="domain" description="PBP" evidence="5">
    <location>
        <begin position="76"/>
        <end position="331"/>
    </location>
</feature>
<keyword evidence="4" id="KW-0592">Phosphate transport</keyword>
<gene>
    <name evidence="6" type="ORF">GA0070215_12546</name>
</gene>
<evidence type="ECO:0000313" key="6">
    <source>
        <dbReference type="EMBL" id="SCF41343.1"/>
    </source>
</evidence>
<dbReference type="PANTHER" id="PTHR30570">
    <property type="entry name" value="PERIPLASMIC PHOSPHATE BINDING COMPONENT OF PHOSPHATE ABC TRANSPORTER"/>
    <property type="match status" value="1"/>
</dbReference>
<evidence type="ECO:0000256" key="3">
    <source>
        <dbReference type="ARBA" id="ARBA00022729"/>
    </source>
</evidence>
<keyword evidence="2 4" id="KW-0813">Transport</keyword>